<gene>
    <name evidence="2" type="ORF">CBW21_18705</name>
</gene>
<sequence length="722" mass="81719">MIMQSMYDQSSNPPTTPDEPTAAPPQAVTTRQLLNLNERGQHGLYQYFIEHDTNRILQHLDTLRGMAFSRDAEDGQSGPTEKPFPSVCLIGLGRCGSNIALDVATLVYNARKFYLNEFNQDDKSAPEQEQRRPRRWLHRNLLAQHKAAKPAFLIEPMVMLGDLDKDIKGRIRFSRRGEQGDFINNYNKLKIMDLAEVHAGGAGNAPILGQYLAKIILNKDTLSFSDPDWTLIHSYLVDSCGIKANQSRLYFYIFSAGGGTGSGMASEFGLAQQYAYMSKTFETRNEGKADQGDDYGFVFEPIFTSGICILPNISGQHAEGSEALHINAGRLLCKYLSEEWDFSYNFDNEEAGAESVMRRIRPWNAMMLISNDIMRYAEESEGGNIEHLDVNAMERHANQYISQQIFNILTAQAVTSDYDENYFLRAGIDMGETIRLDANDLFMSLAGPVAVAYAESVVSDPLGSDGFVNKLDIDDLFYRSIDLPHFNQQTQAIEGISLLPIESASYRAALADYKQSGYAAEKLNQLFFFQNCSSVVAILSLPKGYKLSYLDLNRLKRHLNDLFPSTTLKRYALVIGASTNLSLTTLVAKSPCLSDDFLTLIVAYIKRCFAHGNHRFDDSLDNVILDLITADTFDETVLERLLNEYENPAKILDTNWFAIKPMYEKKYRELIRDSKRFVSINDIRLTREHVQKAVCYLREIYRHRIGKTRVVSLNSYSRKHHA</sequence>
<dbReference type="OMA" id="IFTSGIC"/>
<feature type="compositionally biased region" description="Polar residues" evidence="1">
    <location>
        <begin position="1"/>
        <end position="12"/>
    </location>
</feature>
<dbReference type="RefSeq" id="WP_011137382.1">
    <property type="nucleotide sequence ID" value="NZ_CP024028.1"/>
</dbReference>
<dbReference type="EMBL" id="NHOO01000018">
    <property type="protein sequence ID" value="OVE46480.1"/>
    <property type="molecule type" value="Genomic_DNA"/>
</dbReference>
<organism evidence="2 3">
    <name type="scientific">Chromobacterium violaceum</name>
    <dbReference type="NCBI Taxonomy" id="536"/>
    <lineage>
        <taxon>Bacteria</taxon>
        <taxon>Pseudomonadati</taxon>
        <taxon>Pseudomonadota</taxon>
        <taxon>Betaproteobacteria</taxon>
        <taxon>Neisseriales</taxon>
        <taxon>Chromobacteriaceae</taxon>
        <taxon>Chromobacterium</taxon>
    </lineage>
</organism>
<evidence type="ECO:0000313" key="3">
    <source>
        <dbReference type="Proteomes" id="UP000196342"/>
    </source>
</evidence>
<comment type="caution">
    <text evidence="2">The sequence shown here is derived from an EMBL/GenBank/DDBJ whole genome shotgun (WGS) entry which is preliminary data.</text>
</comment>
<accession>A0A202B553</accession>
<dbReference type="Proteomes" id="UP000196342">
    <property type="component" value="Unassembled WGS sequence"/>
</dbReference>
<feature type="region of interest" description="Disordered" evidence="1">
    <location>
        <begin position="1"/>
        <end position="26"/>
    </location>
</feature>
<evidence type="ECO:0000256" key="1">
    <source>
        <dbReference type="SAM" id="MobiDB-lite"/>
    </source>
</evidence>
<name>A0A202B553_CHRVL</name>
<dbReference type="Gene3D" id="3.40.50.1440">
    <property type="entry name" value="Tubulin/FtsZ, GTPase domain"/>
    <property type="match status" value="1"/>
</dbReference>
<dbReference type="GeneID" id="66365069"/>
<keyword evidence="3" id="KW-1185">Reference proteome</keyword>
<evidence type="ECO:0000313" key="2">
    <source>
        <dbReference type="EMBL" id="OVE46480.1"/>
    </source>
</evidence>
<dbReference type="InterPro" id="IPR036525">
    <property type="entry name" value="Tubulin/FtsZ_GTPase_sf"/>
</dbReference>
<dbReference type="AlphaFoldDB" id="A0A202B553"/>
<proteinExistence type="predicted"/>
<reference evidence="2 3" key="1">
    <citation type="submission" date="2017-05" db="EMBL/GenBank/DDBJ databases">
        <title>Chromobacterium violaceum GHPS1 isolated from Hydrocarbon polluted soil in French Guiana display an awesome secondary metabolite arsenal and a battery of drug and heavy-metal-resistance and detoxification of xenobiotics proteins.</title>
        <authorList>
            <person name="Belbahri L."/>
        </authorList>
    </citation>
    <scope>NUCLEOTIDE SEQUENCE [LARGE SCALE GENOMIC DNA]</scope>
    <source>
        <strain evidence="2 3">GHPS1</strain>
    </source>
</reference>
<protein>
    <submittedName>
        <fullName evidence="2">Uncharacterized protein</fullName>
    </submittedName>
</protein>